<dbReference type="KEGG" id="tig:THII_1727"/>
<organism evidence="3 4">
    <name type="scientific">Thioploca ingrica</name>
    <dbReference type="NCBI Taxonomy" id="40754"/>
    <lineage>
        <taxon>Bacteria</taxon>
        <taxon>Pseudomonadati</taxon>
        <taxon>Pseudomonadota</taxon>
        <taxon>Gammaproteobacteria</taxon>
        <taxon>Thiotrichales</taxon>
        <taxon>Thiotrichaceae</taxon>
        <taxon>Thioploca</taxon>
    </lineage>
</organism>
<dbReference type="Gene3D" id="3.40.960.10">
    <property type="entry name" value="VSR Endonuclease"/>
    <property type="match status" value="1"/>
</dbReference>
<evidence type="ECO:0000313" key="4">
    <source>
        <dbReference type="Proteomes" id="UP000031623"/>
    </source>
</evidence>
<dbReference type="InterPro" id="IPR013584">
    <property type="entry name" value="RAP"/>
</dbReference>
<dbReference type="HOGENOM" id="CLU_000788_3_2_6"/>
<dbReference type="EMBL" id="AP014633">
    <property type="protein sequence ID" value="BAP56024.1"/>
    <property type="molecule type" value="Genomic_DNA"/>
</dbReference>
<proteinExistence type="predicted"/>
<keyword evidence="1" id="KW-0175">Coiled coil</keyword>
<sequence>MSESALSLQSLENIRQRLLDLSKRNQLLNYKEKSRTLQITHPSLAIIFNKLVLEGKNLRLIAQPASKKALTTDKVINVSREIFLPVAETEPLTTLTIKKSADNVLTAPYTEEILERRCKKLAQEARSALEETGSHLLYLAIGFLIWYEDKNSPEPNPAPLILIPVKLERIHLPKSSTYHYFLSYRDEEIETNISLAEKLANDFNLILPIFTEEMEPEGYLKAIAQMVSHLPRWQVTAAIYLDFFSFTKLRMYQDLNDKVWPESAKLSENINIKQLLLGKKSPNEPKYPETHLDLDPLTNKTPLILDADSSQQRVIMAALWRSTHLVVEGPPGTGKSQTITNLIAAALSQHKSVLFVAEKKAALDVVRNRLDQAELGEFCLELHSHKSQKSELHTDLRKRLTKEYAEVSQLEQDIEELNVQKQQLLAYSRLVNTPVGPNQEKIYEIFWKVERLRSELQQKPLSFAINNPFFYNRDEFNHKIHKLTEFAGQYATLSSTVIQDWQGFRPTQIWPGDEKLIHPILDTLLSTTQTHQAYVDNLITETKIPLEPTLNTLQALTTIDIKLLEQMPTNFEASIALALLNPDTLNSVRQFYRQQQKYHQLFKQAIAILKHEQYPLASLQQLEQVTQQLRQLGFNNESPDELNFFLASAERIHEKLQSLLNNPDSVANFLKFLQLRQLANQVPPTLILNKHPAHALETTSLIFKHARQTFTQLAKQWRAQEADFLLSKLPAAEQITQLIDELRRYKANWLAWLSVDYRQTKKAIKKFLVAPHLFNKRELLDKLANLVVLKRQLEQETQREQYQQLFGPLFQGVDTDWNQLQQHIDWAQQLGQVLGSVEQAQELLATQADPCGYLLKSTAVIYEQWLRVTKVAEQLKVSFDSHLPVSEFVEKIMAQRRWLMEILLIWQQWPLLTDKPIISIQGAVQNLLTAWQLRDNNPHHPVLEAFMGNAFIGIETNITRWIAMADWLTQLQTVGHLPLEILRWIMTDSTVEKIAQFQELFQRTQRYLDILTEQCQQLENFGQLDRTVWFKCAEQPGSLSQIIHTIQSGLNSVNELGSLATCYFLKQEVDKMGLQVISEAVMTQQIQPLQAPLHFQYAIYQSMARELIHRHSLLATFTRSGYEDVRQRFAELDKKLLKTTRQHIAYQIAQRAIPAGNNSGRVGNFTEKALLEHELNKKRRHIPIRQLVRRASQALQAIKPCFMMSPLSVAHYLPPGQIEFDLLIMDEASQIRPEDALGAIARSKQIVIVGDPKQLPPTPFFERLVEAEENQIETTWDGQESILDLGLNLYRKERLSWHYRSKHESLIAFSNQHFYDNELIVFPAPHQQNSDYGVQLRYVAGATYQQGYNLTEAEAVVAAVAEHFSHHPQLSLGVATVNLKQQELISDVLDQFCQQATGLEEQIKATETSAEPFFIKNLENVQGDERDVIFISTTYGPDSPTGRIFQRFGPINHDMGWRRLNVIFTRAKQRLVLFTVLRSRDIHPTLESKRGVLILKKYLEYAESSGQLAEQKRMTGKAPDSDFEIAVAHLLHQQGYQTVPQVGVAGFRIDIGVCHPQRPHEYILGIECDGASYHSAKSIRDRDRLRQAILERKGWKIHRIWSIDWFKNRETEVKRLLEVLASLKTEDDSSFTTINLKSSPFS</sequence>
<dbReference type="OrthoDB" id="9757917at2"/>
<evidence type="ECO:0000256" key="1">
    <source>
        <dbReference type="SAM" id="Coils"/>
    </source>
</evidence>
<dbReference type="SUPFAM" id="SSF52540">
    <property type="entry name" value="P-loop containing nucleoside triphosphate hydrolases"/>
    <property type="match status" value="2"/>
</dbReference>
<dbReference type="InterPro" id="IPR047187">
    <property type="entry name" value="SF1_C_Upf1"/>
</dbReference>
<dbReference type="SUPFAM" id="SSF52980">
    <property type="entry name" value="Restriction endonuclease-like"/>
    <property type="match status" value="1"/>
</dbReference>
<dbReference type="InterPro" id="IPR011335">
    <property type="entry name" value="Restrct_endonuc-II-like"/>
</dbReference>
<dbReference type="InterPro" id="IPR041677">
    <property type="entry name" value="DNA2/NAM7_AAA_11"/>
</dbReference>
<dbReference type="SMART" id="SM00952">
    <property type="entry name" value="RAP"/>
    <property type="match status" value="1"/>
</dbReference>
<dbReference type="Pfam" id="PF13086">
    <property type="entry name" value="AAA_11"/>
    <property type="match status" value="2"/>
</dbReference>
<dbReference type="Proteomes" id="UP000031623">
    <property type="component" value="Chromosome"/>
</dbReference>
<dbReference type="InterPro" id="IPR041679">
    <property type="entry name" value="DNA2/NAM7-like_C"/>
</dbReference>
<gene>
    <name evidence="3" type="ORF">THII_1727</name>
</gene>
<dbReference type="FunFam" id="3.40.960.10:FF:000002">
    <property type="entry name" value="DNA helicase related protein"/>
    <property type="match status" value="1"/>
</dbReference>
<dbReference type="InterPro" id="IPR045055">
    <property type="entry name" value="DNA2/NAM7-like"/>
</dbReference>
<dbReference type="InterPro" id="IPR025103">
    <property type="entry name" value="DUF4011"/>
</dbReference>
<dbReference type="PANTHER" id="PTHR10887">
    <property type="entry name" value="DNA2/NAM7 HELICASE FAMILY"/>
    <property type="match status" value="1"/>
</dbReference>
<dbReference type="InterPro" id="IPR049468">
    <property type="entry name" value="Restrct_endonuc-II-like_dom"/>
</dbReference>
<protein>
    <recommendedName>
        <fullName evidence="2">RAP domain-containing protein</fullName>
    </recommendedName>
</protein>
<feature type="domain" description="RAP" evidence="2">
    <location>
        <begin position="1566"/>
        <end position="1620"/>
    </location>
</feature>
<dbReference type="Pfam" id="PF18741">
    <property type="entry name" value="MTES_1575"/>
    <property type="match status" value="1"/>
</dbReference>
<dbReference type="InterPro" id="IPR027417">
    <property type="entry name" value="P-loop_NTPase"/>
</dbReference>
<dbReference type="STRING" id="40754.THII_1727"/>
<name>A0A090AFZ3_9GAMM</name>
<evidence type="ECO:0000313" key="3">
    <source>
        <dbReference type="EMBL" id="BAP56024.1"/>
    </source>
</evidence>
<accession>A0A090AFZ3</accession>
<dbReference type="Gene3D" id="3.40.50.300">
    <property type="entry name" value="P-loop containing nucleotide triphosphate hydrolases"/>
    <property type="match status" value="3"/>
</dbReference>
<keyword evidence="4" id="KW-1185">Reference proteome</keyword>
<feature type="coiled-coil region" evidence="1">
    <location>
        <begin position="393"/>
        <end position="427"/>
    </location>
</feature>
<evidence type="ECO:0000259" key="2">
    <source>
        <dbReference type="SMART" id="SM00952"/>
    </source>
</evidence>
<dbReference type="FunFam" id="3.40.50.300:FF:002063">
    <property type="entry name" value="DNA helicase related protein"/>
    <property type="match status" value="1"/>
</dbReference>
<dbReference type="GO" id="GO:0004386">
    <property type="term" value="F:helicase activity"/>
    <property type="evidence" value="ECO:0007669"/>
    <property type="project" value="InterPro"/>
</dbReference>
<dbReference type="Pfam" id="PF13087">
    <property type="entry name" value="AAA_12"/>
    <property type="match status" value="1"/>
</dbReference>
<dbReference type="Pfam" id="PF13195">
    <property type="entry name" value="DUF4011"/>
    <property type="match status" value="1"/>
</dbReference>
<dbReference type="CDD" id="cd18808">
    <property type="entry name" value="SF1_C_Upf1"/>
    <property type="match status" value="1"/>
</dbReference>
<reference evidence="3" key="1">
    <citation type="journal article" date="2014" name="ISME J.">
        <title>Ecophysiology of Thioploca ingrica as revealed by the complete genome sequence supplemented with proteomic evidence.</title>
        <authorList>
            <person name="Kojima H."/>
            <person name="Ogura Y."/>
            <person name="Yamamoto N."/>
            <person name="Togashi T."/>
            <person name="Mori H."/>
            <person name="Watanabe T."/>
            <person name="Nemoto F."/>
            <person name="Kurokawa K."/>
            <person name="Hayashi T."/>
            <person name="Fukui M."/>
        </authorList>
    </citation>
    <scope>NUCLEOTIDE SEQUENCE [LARGE SCALE GENOMIC DNA]</scope>
</reference>